<gene>
    <name evidence="9" type="ORF">AOQ84DRAFT_276479</name>
</gene>
<comment type="subcellular location">
    <subcellularLocation>
        <location evidence="1">Nucleus</location>
    </subcellularLocation>
</comment>
<dbReference type="InterPro" id="IPR013087">
    <property type="entry name" value="Znf_C2H2_type"/>
</dbReference>
<name>A0A8E2F3H4_9PEZI</name>
<evidence type="ECO:0000256" key="4">
    <source>
        <dbReference type="ARBA" id="ARBA00022771"/>
    </source>
</evidence>
<protein>
    <recommendedName>
        <fullName evidence="8">C2H2-type domain-containing protein</fullName>
    </recommendedName>
</protein>
<evidence type="ECO:0000259" key="8">
    <source>
        <dbReference type="PROSITE" id="PS50157"/>
    </source>
</evidence>
<dbReference type="PROSITE" id="PS00028">
    <property type="entry name" value="ZINC_FINGER_C2H2_1"/>
    <property type="match status" value="1"/>
</dbReference>
<dbReference type="AlphaFoldDB" id="A0A8E2F3H4"/>
<dbReference type="SMART" id="SM00355">
    <property type="entry name" value="ZnF_C2H2"/>
    <property type="match status" value="1"/>
</dbReference>
<keyword evidence="2" id="KW-0479">Metal-binding</keyword>
<evidence type="ECO:0000256" key="5">
    <source>
        <dbReference type="ARBA" id="ARBA00022833"/>
    </source>
</evidence>
<evidence type="ECO:0000256" key="6">
    <source>
        <dbReference type="ARBA" id="ARBA00023242"/>
    </source>
</evidence>
<feature type="non-terminal residue" evidence="9">
    <location>
        <position position="1"/>
    </location>
</feature>
<evidence type="ECO:0000313" key="10">
    <source>
        <dbReference type="Proteomes" id="UP000250140"/>
    </source>
</evidence>
<dbReference type="SUPFAM" id="SSF57667">
    <property type="entry name" value="beta-beta-alpha zinc fingers"/>
    <property type="match status" value="1"/>
</dbReference>
<evidence type="ECO:0000256" key="2">
    <source>
        <dbReference type="ARBA" id="ARBA00022723"/>
    </source>
</evidence>
<dbReference type="FunFam" id="3.30.160.60:FF:001102">
    <property type="entry name" value="Transcription factor IIIA"/>
    <property type="match status" value="1"/>
</dbReference>
<evidence type="ECO:0000256" key="1">
    <source>
        <dbReference type="ARBA" id="ARBA00004123"/>
    </source>
</evidence>
<evidence type="ECO:0000256" key="3">
    <source>
        <dbReference type="ARBA" id="ARBA00022737"/>
    </source>
</evidence>
<evidence type="ECO:0000313" key="9">
    <source>
        <dbReference type="EMBL" id="OCL09892.1"/>
    </source>
</evidence>
<dbReference type="InterPro" id="IPR036236">
    <property type="entry name" value="Znf_C2H2_sf"/>
</dbReference>
<dbReference type="Gene3D" id="3.30.160.60">
    <property type="entry name" value="Classic Zinc Finger"/>
    <property type="match status" value="1"/>
</dbReference>
<sequence>CKIKFRGDQRCRKGNLNRHLRSYHEKLQLFPCPEPGCDKRYKRMDTLQQHERTH</sequence>
<keyword evidence="5" id="KW-0862">Zinc</keyword>
<keyword evidence="10" id="KW-1185">Reference proteome</keyword>
<keyword evidence="6" id="KW-0539">Nucleus</keyword>
<keyword evidence="4 7" id="KW-0863">Zinc-finger</keyword>
<reference evidence="9 10" key="1">
    <citation type="journal article" date="2016" name="Nat. Commun.">
        <title>Ectomycorrhizal ecology is imprinted in the genome of the dominant symbiotic fungus Cenococcum geophilum.</title>
        <authorList>
            <consortium name="DOE Joint Genome Institute"/>
            <person name="Peter M."/>
            <person name="Kohler A."/>
            <person name="Ohm R.A."/>
            <person name="Kuo A."/>
            <person name="Krutzmann J."/>
            <person name="Morin E."/>
            <person name="Arend M."/>
            <person name="Barry K.W."/>
            <person name="Binder M."/>
            <person name="Choi C."/>
            <person name="Clum A."/>
            <person name="Copeland A."/>
            <person name="Grisel N."/>
            <person name="Haridas S."/>
            <person name="Kipfer T."/>
            <person name="LaButti K."/>
            <person name="Lindquist E."/>
            <person name="Lipzen A."/>
            <person name="Maire R."/>
            <person name="Meier B."/>
            <person name="Mihaltcheva S."/>
            <person name="Molinier V."/>
            <person name="Murat C."/>
            <person name="Poggeler S."/>
            <person name="Quandt C.A."/>
            <person name="Sperisen C."/>
            <person name="Tritt A."/>
            <person name="Tisserant E."/>
            <person name="Crous P.W."/>
            <person name="Henrissat B."/>
            <person name="Nehls U."/>
            <person name="Egli S."/>
            <person name="Spatafora J.W."/>
            <person name="Grigoriev I.V."/>
            <person name="Martin F.M."/>
        </authorList>
    </citation>
    <scope>NUCLEOTIDE SEQUENCE [LARGE SCALE GENOMIC DNA]</scope>
    <source>
        <strain evidence="9 10">CBS 207.34</strain>
    </source>
</reference>
<accession>A0A8E2F3H4</accession>
<feature type="non-terminal residue" evidence="9">
    <location>
        <position position="54"/>
    </location>
</feature>
<dbReference type="Pfam" id="PF00096">
    <property type="entry name" value="zf-C2H2"/>
    <property type="match status" value="1"/>
</dbReference>
<dbReference type="GO" id="GO:0005634">
    <property type="term" value="C:nucleus"/>
    <property type="evidence" value="ECO:0007669"/>
    <property type="project" value="UniProtKB-SubCell"/>
</dbReference>
<feature type="domain" description="C2H2-type" evidence="8">
    <location>
        <begin position="30"/>
        <end position="54"/>
    </location>
</feature>
<dbReference type="EMBL" id="KV749344">
    <property type="protein sequence ID" value="OCL09892.1"/>
    <property type="molecule type" value="Genomic_DNA"/>
</dbReference>
<organism evidence="9 10">
    <name type="scientific">Glonium stellatum</name>
    <dbReference type="NCBI Taxonomy" id="574774"/>
    <lineage>
        <taxon>Eukaryota</taxon>
        <taxon>Fungi</taxon>
        <taxon>Dikarya</taxon>
        <taxon>Ascomycota</taxon>
        <taxon>Pezizomycotina</taxon>
        <taxon>Dothideomycetes</taxon>
        <taxon>Pleosporomycetidae</taxon>
        <taxon>Gloniales</taxon>
        <taxon>Gloniaceae</taxon>
        <taxon>Glonium</taxon>
    </lineage>
</organism>
<dbReference type="Proteomes" id="UP000250140">
    <property type="component" value="Unassembled WGS sequence"/>
</dbReference>
<dbReference type="GO" id="GO:0008270">
    <property type="term" value="F:zinc ion binding"/>
    <property type="evidence" value="ECO:0007669"/>
    <property type="project" value="UniProtKB-KW"/>
</dbReference>
<proteinExistence type="predicted"/>
<dbReference type="OrthoDB" id="654211at2759"/>
<evidence type="ECO:0000256" key="7">
    <source>
        <dbReference type="PROSITE-ProRule" id="PRU00042"/>
    </source>
</evidence>
<dbReference type="PROSITE" id="PS50157">
    <property type="entry name" value="ZINC_FINGER_C2H2_2"/>
    <property type="match status" value="1"/>
</dbReference>
<keyword evidence="3" id="KW-0677">Repeat</keyword>